<dbReference type="AlphaFoldDB" id="A0A557S7Q2"/>
<feature type="binding site" description="covalent" evidence="13">
    <location>
        <position position="124"/>
    </location>
    <ligand>
        <name>heme c</name>
        <dbReference type="ChEBI" id="CHEBI:61717"/>
        <label>2</label>
    </ligand>
</feature>
<dbReference type="GO" id="GO:0042597">
    <property type="term" value="C:periplasmic space"/>
    <property type="evidence" value="ECO:0007669"/>
    <property type="project" value="UniProtKB-SubCell"/>
</dbReference>
<feature type="binding site" description="covalent" evidence="13">
    <location>
        <position position="84"/>
    </location>
    <ligand>
        <name>heme c</name>
        <dbReference type="ChEBI" id="CHEBI:61717"/>
        <label>1</label>
    </ligand>
</feature>
<dbReference type="PIRSF" id="PIRSF006105">
    <property type="entry name" value="NapB"/>
    <property type="match status" value="1"/>
</dbReference>
<feature type="binding site" description="axial binding residue" evidence="14">
    <location>
        <position position="102"/>
    </location>
    <ligand>
        <name>heme c</name>
        <dbReference type="ChEBI" id="CHEBI:61717"/>
        <label>2</label>
    </ligand>
    <ligandPart>
        <name>Fe</name>
        <dbReference type="ChEBI" id="CHEBI:18248"/>
    </ligandPart>
</feature>
<feature type="binding site" description="axial binding residue" evidence="14">
    <location>
        <position position="85"/>
    </location>
    <ligand>
        <name>heme c</name>
        <dbReference type="ChEBI" id="CHEBI:61717"/>
        <label>1</label>
    </ligand>
    <ligandPart>
        <name>Fe</name>
        <dbReference type="ChEBI" id="CHEBI:18248"/>
    </ligandPart>
</feature>
<evidence type="ECO:0000256" key="9">
    <source>
        <dbReference type="ARBA" id="ARBA00022982"/>
    </source>
</evidence>
<evidence type="ECO:0000256" key="3">
    <source>
        <dbReference type="ARBA" id="ARBA00013773"/>
    </source>
</evidence>
<reference evidence="16 17" key="1">
    <citation type="submission" date="2019-07" db="EMBL/GenBank/DDBJ databases">
        <title>The pathways for chlorine oxyanion respiration interact through the shared metabolite chlorate.</title>
        <authorList>
            <person name="Barnum T.P."/>
            <person name="Cheng Y."/>
            <person name="Hill K.A."/>
            <person name="Lucas L.N."/>
            <person name="Carlson H.K."/>
            <person name="Coates J.D."/>
        </authorList>
    </citation>
    <scope>NUCLEOTIDE SEQUENCE [LARGE SCALE GENOMIC DNA]</scope>
    <source>
        <strain evidence="16 17">BK-1</strain>
    </source>
</reference>
<keyword evidence="17" id="KW-1185">Reference proteome</keyword>
<keyword evidence="8 12" id="KW-0574">Periplasm</keyword>
<protein>
    <recommendedName>
        <fullName evidence="3 12">Periplasmic nitrate reductase, electron transfer subunit</fullName>
    </recommendedName>
    <alternativeName>
        <fullName evidence="11 12">Diheme cytochrome c NapB</fullName>
    </alternativeName>
</protein>
<dbReference type="InterPro" id="IPR036280">
    <property type="entry name" value="Multihaem_cyt_sf"/>
</dbReference>
<evidence type="ECO:0000256" key="5">
    <source>
        <dbReference type="ARBA" id="ARBA00022617"/>
    </source>
</evidence>
<dbReference type="RefSeq" id="WP_144359167.1">
    <property type="nucleotide sequence ID" value="NZ_VMNH01000013.1"/>
</dbReference>
<evidence type="ECO:0000256" key="6">
    <source>
        <dbReference type="ARBA" id="ARBA00022723"/>
    </source>
</evidence>
<comment type="function">
    <text evidence="12">Electron transfer subunit of the periplasmic nitrate reductase complex NapAB.</text>
</comment>
<evidence type="ECO:0000256" key="2">
    <source>
        <dbReference type="ARBA" id="ARBA00007368"/>
    </source>
</evidence>
<organism evidence="16 17">
    <name type="scientific">Sedimenticola selenatireducens</name>
    <dbReference type="NCBI Taxonomy" id="191960"/>
    <lineage>
        <taxon>Bacteria</taxon>
        <taxon>Pseudomonadati</taxon>
        <taxon>Pseudomonadota</taxon>
        <taxon>Gammaproteobacteria</taxon>
        <taxon>Chromatiales</taxon>
        <taxon>Sedimenticolaceae</taxon>
        <taxon>Sedimenticola</taxon>
    </lineage>
</organism>
<comment type="subunit">
    <text evidence="12">Component of the periplasmic nitrate reductase NapAB complex composed of NapA and NapB.</text>
</comment>
<feature type="binding site" description="covalent" evidence="13">
    <location>
        <position position="81"/>
    </location>
    <ligand>
        <name>heme c</name>
        <dbReference type="ChEBI" id="CHEBI:61717"/>
        <label>1</label>
    </ligand>
</feature>
<keyword evidence="5 13" id="KW-0349">Heme</keyword>
<feature type="signal peptide" evidence="15">
    <location>
        <begin position="1"/>
        <end position="23"/>
    </location>
</feature>
<evidence type="ECO:0000313" key="17">
    <source>
        <dbReference type="Proteomes" id="UP000316649"/>
    </source>
</evidence>
<feature type="binding site" description="axial binding residue" evidence="14">
    <location>
        <position position="67"/>
    </location>
    <ligand>
        <name>heme c</name>
        <dbReference type="ChEBI" id="CHEBI:61717"/>
        <label>1</label>
    </ligand>
    <ligandPart>
        <name>Fe</name>
        <dbReference type="ChEBI" id="CHEBI:18248"/>
    </ligandPart>
</feature>
<evidence type="ECO:0000313" key="16">
    <source>
        <dbReference type="EMBL" id="TVO73445.1"/>
    </source>
</evidence>
<evidence type="ECO:0000256" key="1">
    <source>
        <dbReference type="ARBA" id="ARBA00004418"/>
    </source>
</evidence>
<name>A0A557S7Q2_9GAMM</name>
<dbReference type="GO" id="GO:0046872">
    <property type="term" value="F:metal ion binding"/>
    <property type="evidence" value="ECO:0007669"/>
    <property type="project" value="UniProtKB-KW"/>
</dbReference>
<keyword evidence="6 14" id="KW-0479">Metal-binding</keyword>
<comment type="caution">
    <text evidence="16">The sequence shown here is derived from an EMBL/GenBank/DDBJ whole genome shotgun (WGS) entry which is preliminary data.</text>
</comment>
<dbReference type="InterPro" id="IPR005591">
    <property type="entry name" value="NapB"/>
</dbReference>
<comment type="similarity">
    <text evidence="2 12">Belongs to the NapB family.</text>
</comment>
<evidence type="ECO:0000256" key="13">
    <source>
        <dbReference type="PIRSR" id="PIRSR006105-1"/>
    </source>
</evidence>
<comment type="PTM">
    <text evidence="13">Binds 2 heme C groups per subunit.</text>
</comment>
<evidence type="ECO:0000256" key="12">
    <source>
        <dbReference type="PIRNR" id="PIRNR006105"/>
    </source>
</evidence>
<evidence type="ECO:0000256" key="11">
    <source>
        <dbReference type="ARBA" id="ARBA00031832"/>
    </source>
</evidence>
<dbReference type="Pfam" id="PF03892">
    <property type="entry name" value="NapB"/>
    <property type="match status" value="1"/>
</dbReference>
<dbReference type="Gene3D" id="1.10.1130.10">
    <property type="entry name" value="Flavocytochrome C3, Chain A"/>
    <property type="match status" value="1"/>
</dbReference>
<proteinExistence type="inferred from homology"/>
<dbReference type="SUPFAM" id="SSF48695">
    <property type="entry name" value="Multiheme cytochromes"/>
    <property type="match status" value="1"/>
</dbReference>
<evidence type="ECO:0000256" key="4">
    <source>
        <dbReference type="ARBA" id="ARBA00022448"/>
    </source>
</evidence>
<evidence type="ECO:0000256" key="10">
    <source>
        <dbReference type="ARBA" id="ARBA00023004"/>
    </source>
</evidence>
<sequence>MKKVIVTLLVAMVTLMFTTAAFSTGVASLRGDKELTAPADENPMRKQVITQGGVERSYKIQPPMIPHKIDKETINLKTNTCMKCHSEKTFEEKKAPKAGDSHYVTRDGKVLETVSSRRYFCNQCHAPQLDASPIVENKFEGAK</sequence>
<keyword evidence="9 12" id="KW-0249">Electron transport</keyword>
<dbReference type="Proteomes" id="UP000316649">
    <property type="component" value="Unassembled WGS sequence"/>
</dbReference>
<dbReference type="PANTHER" id="PTHR38604">
    <property type="entry name" value="PERIPLASMIC NITRATE REDUCTASE, ELECTRON TRANSFER SUBUNIT"/>
    <property type="match status" value="1"/>
</dbReference>
<dbReference type="PANTHER" id="PTHR38604:SF1">
    <property type="entry name" value="PERIPLASMIC NITRATE REDUCTASE, ELECTRON TRANSFER SUBUNIT"/>
    <property type="match status" value="1"/>
</dbReference>
<dbReference type="OrthoDB" id="13290at2"/>
<evidence type="ECO:0000256" key="14">
    <source>
        <dbReference type="PIRSR" id="PIRSR006105-2"/>
    </source>
</evidence>
<feature type="chain" id="PRO_5021902436" description="Periplasmic nitrate reductase, electron transfer subunit" evidence="15">
    <location>
        <begin position="24"/>
        <end position="143"/>
    </location>
</feature>
<keyword evidence="7 15" id="KW-0732">Signal</keyword>
<feature type="binding site" description="covalent" evidence="13">
    <location>
        <position position="121"/>
    </location>
    <ligand>
        <name>heme c</name>
        <dbReference type="ChEBI" id="CHEBI:61717"/>
        <label>2</label>
    </ligand>
</feature>
<evidence type="ECO:0000256" key="8">
    <source>
        <dbReference type="ARBA" id="ARBA00022764"/>
    </source>
</evidence>
<evidence type="ECO:0000256" key="15">
    <source>
        <dbReference type="SAM" id="SignalP"/>
    </source>
</evidence>
<comment type="subcellular location">
    <subcellularLocation>
        <location evidence="1 12">Periplasm</location>
    </subcellularLocation>
</comment>
<feature type="binding site" description="axial binding residue" evidence="14">
    <location>
        <position position="125"/>
    </location>
    <ligand>
        <name>heme c</name>
        <dbReference type="ChEBI" id="CHEBI:61717"/>
        <label>2</label>
    </ligand>
    <ligandPart>
        <name>Fe</name>
        <dbReference type="ChEBI" id="CHEBI:18248"/>
    </ligandPart>
</feature>
<keyword evidence="4 12" id="KW-0813">Transport</keyword>
<gene>
    <name evidence="16" type="ORF">FHP88_11200</name>
</gene>
<accession>A0A557S7Q2</accession>
<dbReference type="EMBL" id="VMNH01000013">
    <property type="protein sequence ID" value="TVO73445.1"/>
    <property type="molecule type" value="Genomic_DNA"/>
</dbReference>
<evidence type="ECO:0000256" key="7">
    <source>
        <dbReference type="ARBA" id="ARBA00022729"/>
    </source>
</evidence>
<dbReference type="GO" id="GO:0009061">
    <property type="term" value="P:anaerobic respiration"/>
    <property type="evidence" value="ECO:0007669"/>
    <property type="project" value="InterPro"/>
</dbReference>
<keyword evidence="10 14" id="KW-0408">Iron</keyword>